<keyword evidence="10" id="KW-0648">Protein biosynthesis</keyword>
<keyword evidence="6" id="KW-0547">Nucleotide-binding</keyword>
<evidence type="ECO:0000256" key="5">
    <source>
        <dbReference type="ARBA" id="ARBA00022723"/>
    </source>
</evidence>
<evidence type="ECO:0000256" key="2">
    <source>
        <dbReference type="ARBA" id="ARBA00013168"/>
    </source>
</evidence>
<keyword evidence="8" id="KW-0067">ATP-binding</keyword>
<evidence type="ECO:0000256" key="8">
    <source>
        <dbReference type="ARBA" id="ARBA00022840"/>
    </source>
</evidence>
<keyword evidence="4 14" id="KW-0436">Ligase</keyword>
<dbReference type="GO" id="GO:0005524">
    <property type="term" value="F:ATP binding"/>
    <property type="evidence" value="ECO:0007669"/>
    <property type="project" value="UniProtKB-KW"/>
</dbReference>
<dbReference type="InterPro" id="IPR018164">
    <property type="entry name" value="Ala-tRNA-synth_IIc_N"/>
</dbReference>
<evidence type="ECO:0000256" key="11">
    <source>
        <dbReference type="ARBA" id="ARBA00023146"/>
    </source>
</evidence>
<keyword evidence="3" id="KW-0820">tRNA-binding</keyword>
<proteinExistence type="inferred from homology"/>
<evidence type="ECO:0000259" key="13">
    <source>
        <dbReference type="PROSITE" id="PS50860"/>
    </source>
</evidence>
<comment type="caution">
    <text evidence="14">The sequence shown here is derived from an EMBL/GenBank/DDBJ whole genome shotgun (WGS) entry which is preliminary data.</text>
</comment>
<keyword evidence="15" id="KW-1185">Reference proteome</keyword>
<evidence type="ECO:0000256" key="7">
    <source>
        <dbReference type="ARBA" id="ARBA00022833"/>
    </source>
</evidence>
<dbReference type="GO" id="GO:0006419">
    <property type="term" value="P:alanyl-tRNA aminoacylation"/>
    <property type="evidence" value="ECO:0007669"/>
    <property type="project" value="InterPro"/>
</dbReference>
<reference evidence="15" key="1">
    <citation type="submission" date="2017-01" db="EMBL/GenBank/DDBJ databases">
        <title>Comparative genomics of anhydrobiosis in the tardigrade Hypsibius dujardini.</title>
        <authorList>
            <person name="Yoshida Y."/>
            <person name="Koutsovoulos G."/>
            <person name="Laetsch D."/>
            <person name="Stevens L."/>
            <person name="Kumar S."/>
            <person name="Horikawa D."/>
            <person name="Ishino K."/>
            <person name="Komine S."/>
            <person name="Tomita M."/>
            <person name="Blaxter M."/>
            <person name="Arakawa K."/>
        </authorList>
    </citation>
    <scope>NUCLEOTIDE SEQUENCE [LARGE SCALE GENOMIC DNA]</scope>
    <source>
        <strain evidence="15">Z151</strain>
    </source>
</reference>
<keyword evidence="9" id="KW-0694">RNA-binding</keyword>
<dbReference type="CDD" id="cd00673">
    <property type="entry name" value="AlaRS_core"/>
    <property type="match status" value="1"/>
</dbReference>
<feature type="domain" description="Alanyl-transfer RNA synthetases family profile" evidence="13">
    <location>
        <begin position="40"/>
        <end position="461"/>
    </location>
</feature>
<dbReference type="GO" id="GO:0005739">
    <property type="term" value="C:mitochondrion"/>
    <property type="evidence" value="ECO:0007669"/>
    <property type="project" value="TreeGrafter"/>
</dbReference>
<evidence type="ECO:0000256" key="3">
    <source>
        <dbReference type="ARBA" id="ARBA00022555"/>
    </source>
</evidence>
<dbReference type="PROSITE" id="PS50860">
    <property type="entry name" value="AA_TRNA_LIGASE_II_ALA"/>
    <property type="match status" value="1"/>
</dbReference>
<evidence type="ECO:0000256" key="4">
    <source>
        <dbReference type="ARBA" id="ARBA00022598"/>
    </source>
</evidence>
<organism evidence="14 15">
    <name type="scientific">Hypsibius exemplaris</name>
    <name type="common">Freshwater tardigrade</name>
    <dbReference type="NCBI Taxonomy" id="2072580"/>
    <lineage>
        <taxon>Eukaryota</taxon>
        <taxon>Metazoa</taxon>
        <taxon>Ecdysozoa</taxon>
        <taxon>Tardigrada</taxon>
        <taxon>Eutardigrada</taxon>
        <taxon>Parachela</taxon>
        <taxon>Hypsibioidea</taxon>
        <taxon>Hypsibiidae</taxon>
        <taxon>Hypsibius</taxon>
    </lineage>
</organism>
<dbReference type="OrthoDB" id="2423964at2759"/>
<dbReference type="SUPFAM" id="SSF55681">
    <property type="entry name" value="Class II aaRS and biotin synthetases"/>
    <property type="match status" value="1"/>
</dbReference>
<evidence type="ECO:0000256" key="10">
    <source>
        <dbReference type="ARBA" id="ARBA00022917"/>
    </source>
</evidence>
<evidence type="ECO:0000256" key="1">
    <source>
        <dbReference type="ARBA" id="ARBA00008226"/>
    </source>
</evidence>
<comment type="catalytic activity">
    <reaction evidence="12">
        <text>tRNA(Ala) + L-alanine + ATP = L-alanyl-tRNA(Ala) + AMP + diphosphate</text>
        <dbReference type="Rhea" id="RHEA:12540"/>
        <dbReference type="Rhea" id="RHEA-COMP:9657"/>
        <dbReference type="Rhea" id="RHEA-COMP:9923"/>
        <dbReference type="ChEBI" id="CHEBI:30616"/>
        <dbReference type="ChEBI" id="CHEBI:33019"/>
        <dbReference type="ChEBI" id="CHEBI:57972"/>
        <dbReference type="ChEBI" id="CHEBI:78442"/>
        <dbReference type="ChEBI" id="CHEBI:78497"/>
        <dbReference type="ChEBI" id="CHEBI:456215"/>
        <dbReference type="EC" id="6.1.1.7"/>
    </reaction>
</comment>
<dbReference type="GO" id="GO:0004813">
    <property type="term" value="F:alanine-tRNA ligase activity"/>
    <property type="evidence" value="ECO:0007669"/>
    <property type="project" value="UniProtKB-EC"/>
</dbReference>
<dbReference type="EMBL" id="MTYJ01000068">
    <property type="protein sequence ID" value="OQV16914.1"/>
    <property type="molecule type" value="Genomic_DNA"/>
</dbReference>
<keyword evidence="5" id="KW-0479">Metal-binding</keyword>
<dbReference type="PANTHER" id="PTHR11777:SF9">
    <property type="entry name" value="ALANINE--TRNA LIGASE, CYTOPLASMIC"/>
    <property type="match status" value="1"/>
</dbReference>
<dbReference type="Pfam" id="PF01411">
    <property type="entry name" value="tRNA-synt_2c"/>
    <property type="match status" value="2"/>
</dbReference>
<dbReference type="AlphaFoldDB" id="A0A1W0WNY0"/>
<evidence type="ECO:0000313" key="15">
    <source>
        <dbReference type="Proteomes" id="UP000192578"/>
    </source>
</evidence>
<keyword evidence="11" id="KW-0030">Aminoacyl-tRNA synthetase</keyword>
<dbReference type="FunFam" id="3.30.930.10:FF:000011">
    <property type="entry name" value="Alanine--tRNA ligase, cytoplasmic"/>
    <property type="match status" value="1"/>
</dbReference>
<evidence type="ECO:0000256" key="9">
    <source>
        <dbReference type="ARBA" id="ARBA00022884"/>
    </source>
</evidence>
<evidence type="ECO:0000256" key="12">
    <source>
        <dbReference type="ARBA" id="ARBA00048300"/>
    </source>
</evidence>
<gene>
    <name evidence="14" type="ORF">BV898_08920</name>
</gene>
<dbReference type="PANTHER" id="PTHR11777">
    <property type="entry name" value="ALANYL-TRNA SYNTHETASE"/>
    <property type="match status" value="1"/>
</dbReference>
<keyword evidence="7" id="KW-0862">Zinc</keyword>
<dbReference type="SUPFAM" id="SSF101353">
    <property type="entry name" value="Putative anticodon-binding domain of alanyl-tRNA synthetase (AlaRS)"/>
    <property type="match status" value="1"/>
</dbReference>
<dbReference type="GO" id="GO:0002161">
    <property type="term" value="F:aminoacyl-tRNA deacylase activity"/>
    <property type="evidence" value="ECO:0007669"/>
    <property type="project" value="TreeGrafter"/>
</dbReference>
<dbReference type="Gene3D" id="3.30.930.10">
    <property type="entry name" value="Bira Bifunctional Protein, Domain 2"/>
    <property type="match status" value="2"/>
</dbReference>
<dbReference type="Proteomes" id="UP000192578">
    <property type="component" value="Unassembled WGS sequence"/>
</dbReference>
<dbReference type="PRINTS" id="PR00980">
    <property type="entry name" value="TRNASYNTHALA"/>
</dbReference>
<accession>A0A1W0WNY0</accession>
<dbReference type="InterPro" id="IPR018162">
    <property type="entry name" value="Ala-tRNA-ligase_IIc_anticod-bd"/>
</dbReference>
<dbReference type="GO" id="GO:0046872">
    <property type="term" value="F:metal ion binding"/>
    <property type="evidence" value="ECO:0007669"/>
    <property type="project" value="UniProtKB-KW"/>
</dbReference>
<dbReference type="InterPro" id="IPR050058">
    <property type="entry name" value="Ala-tRNA_ligase"/>
</dbReference>
<dbReference type="InterPro" id="IPR018165">
    <property type="entry name" value="Ala-tRNA-synth_IIc_core"/>
</dbReference>
<evidence type="ECO:0000313" key="14">
    <source>
        <dbReference type="EMBL" id="OQV16914.1"/>
    </source>
</evidence>
<name>A0A1W0WNY0_HYPEX</name>
<dbReference type="GO" id="GO:0000049">
    <property type="term" value="F:tRNA binding"/>
    <property type="evidence" value="ECO:0007669"/>
    <property type="project" value="UniProtKB-KW"/>
</dbReference>
<evidence type="ECO:0000256" key="6">
    <source>
        <dbReference type="ARBA" id="ARBA00022741"/>
    </source>
</evidence>
<dbReference type="InterPro" id="IPR045864">
    <property type="entry name" value="aa-tRNA-synth_II/BPL/LPL"/>
</dbReference>
<protein>
    <recommendedName>
        <fullName evidence="2">alanine--tRNA ligase</fullName>
        <ecNumber evidence="2">6.1.1.7</ecNumber>
    </recommendedName>
</protein>
<sequence>MSSLLMQSRLIGLFSPCPRVAALSLRPLTRRPLSTTATHLPGGDVRRKFLQFFGSQQHAIVPSSSVVPRNDASLLFVNAGMNQFKDVLLGKEEPVYTRLANSQKCIRAGGKHNDLDEVGHDGRHHTYFEMLGNWSFGDYFQKEACSLAYDLLTNVYKLPKDTLFMTYFGGEPEVGLGPDFECREIWREIGIAESHIIPLGMEENFWAMGEEGPRVFNRTRRGILEPLQKKHVDTGMGLERLVAVLQGKTSNYDTDLFGPLLQRIQELTNAPPYRSKFGQDDHEGLNTAYRILADHARMLTVAIADGMLPQERGAPFVLRKILRRAALLFETKFHADPLLLAQLVPAVRKILGEAYPEISAHEAKIQASIVEDVENYKRTLDMGRKAFRDICRKLENKMALPAERVFHLYANMGVPEELILSMAKERNMRCDLKGFYELLEGERAKSRAGLAATKAAAESAA</sequence>
<dbReference type="EC" id="6.1.1.7" evidence="2"/>
<comment type="similarity">
    <text evidence="1">Belongs to the class-II aminoacyl-tRNA synthetase family.</text>
</comment>
<dbReference type="InterPro" id="IPR002318">
    <property type="entry name" value="Ala-tRNA-lgiase_IIc"/>
</dbReference>